<feature type="domain" description="Homeobox" evidence="4">
    <location>
        <begin position="1"/>
        <end position="20"/>
    </location>
</feature>
<dbReference type="CDD" id="cd00086">
    <property type="entry name" value="homeodomain"/>
    <property type="match status" value="1"/>
</dbReference>
<evidence type="ECO:0000256" key="2">
    <source>
        <dbReference type="RuleBase" id="RU000682"/>
    </source>
</evidence>
<dbReference type="GO" id="GO:0005634">
    <property type="term" value="C:nucleus"/>
    <property type="evidence" value="ECO:0007669"/>
    <property type="project" value="UniProtKB-SubCell"/>
</dbReference>
<dbReference type="Gene3D" id="1.10.10.60">
    <property type="entry name" value="Homeodomain-like"/>
    <property type="match status" value="1"/>
</dbReference>
<evidence type="ECO:0000259" key="4">
    <source>
        <dbReference type="PROSITE" id="PS50071"/>
    </source>
</evidence>
<organism evidence="5">
    <name type="scientific">Alitta virens</name>
    <name type="common">Sandworm</name>
    <name type="synonym">Nereis virens</name>
    <dbReference type="NCBI Taxonomy" id="880429"/>
    <lineage>
        <taxon>Eukaryota</taxon>
        <taxon>Metazoa</taxon>
        <taxon>Spiralia</taxon>
        <taxon>Lophotrochozoa</taxon>
        <taxon>Annelida</taxon>
        <taxon>Polychaeta</taxon>
        <taxon>Errantia</taxon>
        <taxon>Phyllodocida</taxon>
        <taxon>Nereididae</taxon>
        <taxon>Alitta</taxon>
    </lineage>
</organism>
<feature type="DNA-binding region" description="Homeobox" evidence="1">
    <location>
        <begin position="3"/>
        <end position="21"/>
    </location>
</feature>
<feature type="compositionally biased region" description="Acidic residues" evidence="3">
    <location>
        <begin position="44"/>
        <end position="56"/>
    </location>
</feature>
<sequence length="70" mass="8384">LTEHQIKIWFHNRRMKLRKERLQIKELNRDITGTSLGPKSKDDECSDKDDHDDESPSDSPIRFNSLYDRK</sequence>
<reference evidence="5" key="1">
    <citation type="journal article" date="1999" name="Nature">
        <title>Hox genes in brachiopods and priapulids and protostome evolution.</title>
        <authorList>
            <person name="de Rosa R."/>
            <person name="Grenier J.G."/>
            <person name="Andreeva T."/>
            <person name="Cook C.E."/>
            <person name="Adoutte A."/>
            <person name="Akam M."/>
            <person name="Carroll S.B."/>
            <person name="Balavoine G."/>
        </authorList>
    </citation>
    <scope>NUCLEOTIDE SEQUENCE</scope>
</reference>
<dbReference type="Pfam" id="PF00046">
    <property type="entry name" value="Homeodomain"/>
    <property type="match status" value="1"/>
</dbReference>
<feature type="region of interest" description="Disordered" evidence="3">
    <location>
        <begin position="29"/>
        <end position="70"/>
    </location>
</feature>
<keyword evidence="1 2" id="KW-0539">Nucleus</keyword>
<gene>
    <name evidence="5" type="primary">Lox4</name>
</gene>
<dbReference type="InterPro" id="IPR001356">
    <property type="entry name" value="HD"/>
</dbReference>
<dbReference type="PROSITE" id="PS50071">
    <property type="entry name" value="HOMEOBOX_2"/>
    <property type="match status" value="1"/>
</dbReference>
<dbReference type="EMBL" id="AF151670">
    <property type="protein sequence ID" value="AAD46173.1"/>
    <property type="molecule type" value="mRNA"/>
</dbReference>
<comment type="subcellular location">
    <subcellularLocation>
        <location evidence="1 2">Nucleus</location>
    </subcellularLocation>
</comment>
<dbReference type="InterPro" id="IPR009057">
    <property type="entry name" value="Homeodomain-like_sf"/>
</dbReference>
<dbReference type="AlphaFoldDB" id="Q9U9T5"/>
<accession>Q9U9T5</accession>
<dbReference type="SUPFAM" id="SSF46689">
    <property type="entry name" value="Homeodomain-like"/>
    <property type="match status" value="1"/>
</dbReference>
<feature type="non-terminal residue" evidence="5">
    <location>
        <position position="1"/>
    </location>
</feature>
<keyword evidence="1 2" id="KW-0371">Homeobox</keyword>
<protein>
    <submittedName>
        <fullName evidence="5">Lox4 homeobox protein</fullName>
    </submittedName>
</protein>
<evidence type="ECO:0000313" key="5">
    <source>
        <dbReference type="EMBL" id="AAD46173.1"/>
    </source>
</evidence>
<name>Q9U9T5_ALIVI</name>
<evidence type="ECO:0000256" key="3">
    <source>
        <dbReference type="SAM" id="MobiDB-lite"/>
    </source>
</evidence>
<dbReference type="GO" id="GO:0003677">
    <property type="term" value="F:DNA binding"/>
    <property type="evidence" value="ECO:0007669"/>
    <property type="project" value="UniProtKB-UniRule"/>
</dbReference>
<evidence type="ECO:0000256" key="1">
    <source>
        <dbReference type="PROSITE-ProRule" id="PRU00108"/>
    </source>
</evidence>
<proteinExistence type="evidence at transcript level"/>
<keyword evidence="1 2" id="KW-0238">DNA-binding</keyword>